<keyword evidence="3" id="KW-1185">Reference proteome</keyword>
<comment type="caution">
    <text evidence="2">The sequence shown here is derived from an EMBL/GenBank/DDBJ whole genome shotgun (WGS) entry which is preliminary data.</text>
</comment>
<sequence>MAYDWSGNTVKEKHDDWTIVVMVAVVALVLLVTVAPLRLIKAPAPQHVVETTGAEIRPA</sequence>
<proteinExistence type="predicted"/>
<feature type="transmembrane region" description="Helical" evidence="1">
    <location>
        <begin position="17"/>
        <end position="37"/>
    </location>
</feature>
<keyword evidence="1" id="KW-0472">Membrane</keyword>
<keyword evidence="1" id="KW-1133">Transmembrane helix</keyword>
<evidence type="ECO:0000256" key="1">
    <source>
        <dbReference type="SAM" id="Phobius"/>
    </source>
</evidence>
<name>A0A135NXG2_9HYPH</name>
<gene>
    <name evidence="2" type="ORF">ATO67_15125</name>
</gene>
<protein>
    <submittedName>
        <fullName evidence="2">Uncharacterized protein</fullName>
    </submittedName>
</protein>
<dbReference type="EMBL" id="LNUW01000039">
    <property type="protein sequence ID" value="KXG83863.1"/>
    <property type="molecule type" value="Genomic_DNA"/>
</dbReference>
<evidence type="ECO:0000313" key="3">
    <source>
        <dbReference type="Proteomes" id="UP000070498"/>
    </source>
</evidence>
<accession>A0A135NXG2</accession>
<reference evidence="2 3" key="1">
    <citation type="submission" date="2015-11" db="EMBL/GenBank/DDBJ databases">
        <title>Draft genome sequence of Agrobacterium sp. R89-1.</title>
        <authorList>
            <person name="Zahradnik J."/>
            <person name="Kyslikova E."/>
            <person name="Palyzova A."/>
            <person name="Kyslik P."/>
        </authorList>
    </citation>
    <scope>NUCLEOTIDE SEQUENCE [LARGE SCALE GENOMIC DNA]</scope>
    <source>
        <strain evidence="2 3">R89-1</strain>
    </source>
</reference>
<dbReference type="RefSeq" id="WP_067650911.1">
    <property type="nucleotide sequence ID" value="NZ_KQ961031.1"/>
</dbReference>
<dbReference type="AlphaFoldDB" id="A0A135NXG2"/>
<dbReference type="Proteomes" id="UP000070498">
    <property type="component" value="Unassembled WGS sequence"/>
</dbReference>
<keyword evidence="1" id="KW-0812">Transmembrane</keyword>
<evidence type="ECO:0000313" key="2">
    <source>
        <dbReference type="EMBL" id="KXG83863.1"/>
    </source>
</evidence>
<organism evidence="2 3">
    <name type="scientific">Agrobacterium bohemicum</name>
    <dbReference type="NCBI Taxonomy" id="2052828"/>
    <lineage>
        <taxon>Bacteria</taxon>
        <taxon>Pseudomonadati</taxon>
        <taxon>Pseudomonadota</taxon>
        <taxon>Alphaproteobacteria</taxon>
        <taxon>Hyphomicrobiales</taxon>
        <taxon>Rhizobiaceae</taxon>
        <taxon>Rhizobium/Agrobacterium group</taxon>
        <taxon>Agrobacterium</taxon>
    </lineage>
</organism>